<reference evidence="2 3" key="1">
    <citation type="submission" date="2024-02" db="EMBL/GenBank/DDBJ databases">
        <authorList>
            <person name="Chen Y."/>
            <person name="Shah S."/>
            <person name="Dougan E. K."/>
            <person name="Thang M."/>
            <person name="Chan C."/>
        </authorList>
    </citation>
    <scope>NUCLEOTIDE SEQUENCE [LARGE SCALE GENOMIC DNA]</scope>
</reference>
<keyword evidence="1" id="KW-0472">Membrane</keyword>
<sequence>MRLVQSQLTRTRPALAMALRAANSNMLRLKASDVRVEAVTSRVEAIATSSNGLQPTSSLLAMASNLDVIPGSMIPLWYTPKLENSQVNSLRLRLRCLYAHFVCSCCCLAVLRGAVAPEWRLIFAF</sequence>
<evidence type="ECO:0000256" key="1">
    <source>
        <dbReference type="SAM" id="Phobius"/>
    </source>
</evidence>
<gene>
    <name evidence="2" type="ORF">SCF082_LOCUS26075</name>
</gene>
<dbReference type="EMBL" id="CAXAMM010019713">
    <property type="protein sequence ID" value="CAK9046286.1"/>
    <property type="molecule type" value="Genomic_DNA"/>
</dbReference>
<protein>
    <submittedName>
        <fullName evidence="2">Uncharacterized protein</fullName>
    </submittedName>
</protein>
<keyword evidence="1" id="KW-1133">Transmembrane helix</keyword>
<comment type="caution">
    <text evidence="2">The sequence shown here is derived from an EMBL/GenBank/DDBJ whole genome shotgun (WGS) entry which is preliminary data.</text>
</comment>
<proteinExistence type="predicted"/>
<evidence type="ECO:0000313" key="3">
    <source>
        <dbReference type="Proteomes" id="UP001642464"/>
    </source>
</evidence>
<organism evidence="2 3">
    <name type="scientific">Durusdinium trenchii</name>
    <dbReference type="NCBI Taxonomy" id="1381693"/>
    <lineage>
        <taxon>Eukaryota</taxon>
        <taxon>Sar</taxon>
        <taxon>Alveolata</taxon>
        <taxon>Dinophyceae</taxon>
        <taxon>Suessiales</taxon>
        <taxon>Symbiodiniaceae</taxon>
        <taxon>Durusdinium</taxon>
    </lineage>
</organism>
<accession>A0ABP0M478</accession>
<feature type="transmembrane region" description="Helical" evidence="1">
    <location>
        <begin position="96"/>
        <end position="115"/>
    </location>
</feature>
<dbReference type="Proteomes" id="UP001642464">
    <property type="component" value="Unassembled WGS sequence"/>
</dbReference>
<keyword evidence="3" id="KW-1185">Reference proteome</keyword>
<name>A0ABP0M478_9DINO</name>
<keyword evidence="1" id="KW-0812">Transmembrane</keyword>
<evidence type="ECO:0000313" key="2">
    <source>
        <dbReference type="EMBL" id="CAK9046286.1"/>
    </source>
</evidence>